<dbReference type="KEGG" id="cbut:ATN24_20005"/>
<dbReference type="GO" id="GO:0016791">
    <property type="term" value="F:phosphatase activity"/>
    <property type="evidence" value="ECO:0007669"/>
    <property type="project" value="TreeGrafter"/>
</dbReference>
<sequence length="266" mass="29801">MGKFKIIFSDIDGTLLNSSHEVSEKNKESLVLLNKLNIPFVLVSARMPQGIKKVQKEINVNSPIVCYSGGLVIDSNGKYLMSIGIRIEKAQEIKNYIDGKWKNVSTSYYSYDKWIADNKIDEWIAQESYITSVNPIFGKIQDICEKNSIVHKILCMGDSKVIDEIKGSVSEKYEGLSIYKSKDTYLEIMDLDATKSGAMKVLCDYFNIKMEDAISIGDNYNDVDMIKASGNGIAMGNAPDEVKRISNELTSSNDDDGVAEVIYKYF</sequence>
<evidence type="ECO:0000313" key="2">
    <source>
        <dbReference type="EMBL" id="PPV15512.1"/>
    </source>
</evidence>
<dbReference type="SFLD" id="SFLDS00003">
    <property type="entry name" value="Haloacid_Dehalogenase"/>
    <property type="match status" value="1"/>
</dbReference>
<evidence type="ECO:0000313" key="4">
    <source>
        <dbReference type="Proteomes" id="UP000474042"/>
    </source>
</evidence>
<dbReference type="Proteomes" id="UP000238081">
    <property type="component" value="Unassembled WGS sequence"/>
</dbReference>
<dbReference type="Gene3D" id="3.40.50.1000">
    <property type="entry name" value="HAD superfamily/HAD-like"/>
    <property type="match status" value="1"/>
</dbReference>
<organism evidence="2 3">
    <name type="scientific">Clostridium butyricum</name>
    <dbReference type="NCBI Taxonomy" id="1492"/>
    <lineage>
        <taxon>Bacteria</taxon>
        <taxon>Bacillati</taxon>
        <taxon>Bacillota</taxon>
        <taxon>Clostridia</taxon>
        <taxon>Eubacteriales</taxon>
        <taxon>Clostridiaceae</taxon>
        <taxon>Clostridium</taxon>
    </lineage>
</organism>
<dbReference type="PANTHER" id="PTHR10000:SF8">
    <property type="entry name" value="HAD SUPERFAMILY HYDROLASE-LIKE, TYPE 3"/>
    <property type="match status" value="1"/>
</dbReference>
<dbReference type="AlphaFoldDB" id="A0A2S7FCA5"/>
<dbReference type="SUPFAM" id="SSF56784">
    <property type="entry name" value="HAD-like"/>
    <property type="match status" value="1"/>
</dbReference>
<dbReference type="Pfam" id="PF08282">
    <property type="entry name" value="Hydrolase_3"/>
    <property type="match status" value="1"/>
</dbReference>
<dbReference type="Gene3D" id="3.30.1240.10">
    <property type="match status" value="1"/>
</dbReference>
<dbReference type="PROSITE" id="PS01228">
    <property type="entry name" value="COF_1"/>
    <property type="match status" value="1"/>
</dbReference>
<comment type="caution">
    <text evidence="2">The sequence shown here is derived from an EMBL/GenBank/DDBJ whole genome shotgun (WGS) entry which is preliminary data.</text>
</comment>
<dbReference type="InterPro" id="IPR023214">
    <property type="entry name" value="HAD_sf"/>
</dbReference>
<evidence type="ECO:0000313" key="1">
    <source>
        <dbReference type="EMBL" id="NAS19627.1"/>
    </source>
</evidence>
<dbReference type="InterPro" id="IPR036412">
    <property type="entry name" value="HAD-like_sf"/>
</dbReference>
<dbReference type="RefSeq" id="WP_024040459.1">
    <property type="nucleotide sequence ID" value="NZ_BTGE01000001.1"/>
</dbReference>
<dbReference type="OrthoDB" id="9781413at2"/>
<reference evidence="1 4" key="2">
    <citation type="submission" date="2020-01" db="EMBL/GenBank/DDBJ databases">
        <title>Genome sequence of a 1,3-propanediol producer, Clostridium butyricum S3.</title>
        <authorList>
            <person name="Zhou J."/>
        </authorList>
    </citation>
    <scope>NUCLEOTIDE SEQUENCE [LARGE SCALE GENOMIC DNA]</scope>
    <source>
        <strain evidence="1 4">S3</strain>
    </source>
</reference>
<name>A0A2S7FCA5_CLOBU</name>
<dbReference type="SFLD" id="SFLDG01140">
    <property type="entry name" value="C2.B:_Phosphomannomutase_and_P"/>
    <property type="match status" value="1"/>
</dbReference>
<dbReference type="NCBIfam" id="TIGR01484">
    <property type="entry name" value="HAD-SF-IIB"/>
    <property type="match status" value="1"/>
</dbReference>
<dbReference type="EMBL" id="WOFV02000087">
    <property type="protein sequence ID" value="NAS19627.1"/>
    <property type="molecule type" value="Genomic_DNA"/>
</dbReference>
<dbReference type="InterPro" id="IPR006379">
    <property type="entry name" value="HAD-SF_hydro_IIB"/>
</dbReference>
<dbReference type="GO" id="GO:0005829">
    <property type="term" value="C:cytosol"/>
    <property type="evidence" value="ECO:0007669"/>
    <property type="project" value="TreeGrafter"/>
</dbReference>
<dbReference type="NCBIfam" id="TIGR00099">
    <property type="entry name" value="Cof-subfamily"/>
    <property type="match status" value="1"/>
</dbReference>
<dbReference type="GO" id="GO:0000287">
    <property type="term" value="F:magnesium ion binding"/>
    <property type="evidence" value="ECO:0007669"/>
    <property type="project" value="TreeGrafter"/>
</dbReference>
<proteinExistence type="predicted"/>
<dbReference type="CDD" id="cd07516">
    <property type="entry name" value="HAD_Pase"/>
    <property type="match status" value="1"/>
</dbReference>
<dbReference type="InterPro" id="IPR000150">
    <property type="entry name" value="Cof"/>
</dbReference>
<keyword evidence="2" id="KW-0378">Hydrolase</keyword>
<accession>A0A2S7FCA5</accession>
<evidence type="ECO:0000313" key="3">
    <source>
        <dbReference type="Proteomes" id="UP000238081"/>
    </source>
</evidence>
<dbReference type="Proteomes" id="UP000474042">
    <property type="component" value="Unassembled WGS sequence"/>
</dbReference>
<protein>
    <submittedName>
        <fullName evidence="2">Cof-like hydrolase</fullName>
    </submittedName>
    <submittedName>
        <fullName evidence="1">Cof-type HAD-IIB family hydrolase</fullName>
    </submittedName>
</protein>
<gene>
    <name evidence="2" type="ORF">AWN73_11345</name>
    <name evidence="1" type="ORF">GND98_017650</name>
</gene>
<dbReference type="PANTHER" id="PTHR10000">
    <property type="entry name" value="PHOSPHOSERINE PHOSPHATASE"/>
    <property type="match status" value="1"/>
</dbReference>
<reference evidence="2 3" key="1">
    <citation type="submission" date="2016-01" db="EMBL/GenBank/DDBJ databases">
        <title>Characterization of the Clostridium difficile lineages that are prevalent in Hong Kong and China.</title>
        <authorList>
            <person name="Kwok J.S.-L."/>
            <person name="Lam W.-Y."/>
            <person name="Ip M."/>
            <person name="Chan T.-F."/>
            <person name="Hawkey P.M."/>
            <person name="Tsui S.K.-W."/>
        </authorList>
    </citation>
    <scope>NUCLEOTIDE SEQUENCE [LARGE SCALE GENOMIC DNA]</scope>
    <source>
        <strain evidence="2 3">300064</strain>
    </source>
</reference>
<dbReference type="EMBL" id="LRDH01000098">
    <property type="protein sequence ID" value="PPV15512.1"/>
    <property type="molecule type" value="Genomic_DNA"/>
</dbReference>